<feature type="domain" description="3CxxC-type" evidence="4">
    <location>
        <begin position="88"/>
        <end position="154"/>
    </location>
</feature>
<evidence type="ECO:0000313" key="5">
    <source>
        <dbReference type="EMBL" id="OXA50923.1"/>
    </source>
</evidence>
<comment type="caution">
    <text evidence="5">The sequence shown here is derived from an EMBL/GenBank/DDBJ whole genome shotgun (WGS) entry which is preliminary data.</text>
</comment>
<sequence length="162" mass="18930">MSTPYQGKGRVFGEFRCSQCNRTWQSGNSWANTGQMCQYCQIMIYPYSQRALEKSTSKIDLNKPHPRNLCERCRSERAMSTPYQGKGRVFGEFRCSQCNRTWQSGNSWANTGQKCERCQIMIYPYSQRQLEKSTTEIDLNKPHPRHLCERCLSGNLCPTKRY</sequence>
<dbReference type="Proteomes" id="UP000198287">
    <property type="component" value="Unassembled WGS sequence"/>
</dbReference>
<dbReference type="SMART" id="SM01328">
    <property type="entry name" value="zf-3CxxC"/>
    <property type="match status" value="2"/>
</dbReference>
<dbReference type="OMA" id="IMIYPYS"/>
<evidence type="ECO:0000259" key="4">
    <source>
        <dbReference type="SMART" id="SM01328"/>
    </source>
</evidence>
<evidence type="ECO:0000256" key="2">
    <source>
        <dbReference type="ARBA" id="ARBA00022771"/>
    </source>
</evidence>
<keyword evidence="2" id="KW-0863">Zinc-finger</keyword>
<name>A0A226E050_FOLCA</name>
<accession>A0A226E050</accession>
<dbReference type="InterPro" id="IPR033446">
    <property type="entry name" value="ZCCHC24_Znf-3CxxC"/>
</dbReference>
<protein>
    <submittedName>
        <fullName evidence="5">Zinc finger CCHC domain-containing protein 24</fullName>
    </submittedName>
</protein>
<gene>
    <name evidence="5" type="ORF">Fcan01_14446</name>
</gene>
<reference evidence="5 6" key="1">
    <citation type="submission" date="2015-12" db="EMBL/GenBank/DDBJ databases">
        <title>The genome of Folsomia candida.</title>
        <authorList>
            <person name="Faddeeva A."/>
            <person name="Derks M.F."/>
            <person name="Anvar Y."/>
            <person name="Smit S."/>
            <person name="Van Straalen N."/>
            <person name="Roelofs D."/>
        </authorList>
    </citation>
    <scope>NUCLEOTIDE SEQUENCE [LARGE SCALE GENOMIC DNA]</scope>
    <source>
        <strain evidence="5 6">VU population</strain>
        <tissue evidence="5">Whole body</tissue>
    </source>
</reference>
<keyword evidence="1" id="KW-0479">Metal-binding</keyword>
<evidence type="ECO:0000256" key="3">
    <source>
        <dbReference type="ARBA" id="ARBA00022833"/>
    </source>
</evidence>
<keyword evidence="6" id="KW-1185">Reference proteome</keyword>
<dbReference type="EMBL" id="LNIX01000008">
    <property type="protein sequence ID" value="OXA50923.1"/>
    <property type="molecule type" value="Genomic_DNA"/>
</dbReference>
<evidence type="ECO:0000313" key="6">
    <source>
        <dbReference type="Proteomes" id="UP000198287"/>
    </source>
</evidence>
<dbReference type="InterPro" id="IPR027377">
    <property type="entry name" value="ZAR1/RTP1-5-like_Znf-3CxxC"/>
</dbReference>
<keyword evidence="3" id="KW-0862">Zinc</keyword>
<dbReference type="GO" id="GO:0008270">
    <property type="term" value="F:zinc ion binding"/>
    <property type="evidence" value="ECO:0007669"/>
    <property type="project" value="UniProtKB-KW"/>
</dbReference>
<proteinExistence type="predicted"/>
<dbReference type="Pfam" id="PF17180">
    <property type="entry name" value="Zn_ribbon_3CxxC_2"/>
    <property type="match status" value="2"/>
</dbReference>
<evidence type="ECO:0000256" key="1">
    <source>
        <dbReference type="ARBA" id="ARBA00022723"/>
    </source>
</evidence>
<organism evidence="5 6">
    <name type="scientific">Folsomia candida</name>
    <name type="common">Springtail</name>
    <dbReference type="NCBI Taxonomy" id="158441"/>
    <lineage>
        <taxon>Eukaryota</taxon>
        <taxon>Metazoa</taxon>
        <taxon>Ecdysozoa</taxon>
        <taxon>Arthropoda</taxon>
        <taxon>Hexapoda</taxon>
        <taxon>Collembola</taxon>
        <taxon>Entomobryomorpha</taxon>
        <taxon>Isotomoidea</taxon>
        <taxon>Isotomidae</taxon>
        <taxon>Proisotominae</taxon>
        <taxon>Folsomia</taxon>
    </lineage>
</organism>
<dbReference type="AlphaFoldDB" id="A0A226E050"/>
<feature type="domain" description="3CxxC-type" evidence="4">
    <location>
        <begin position="10"/>
        <end position="76"/>
    </location>
</feature>